<sequence>MASNEETNAAGTDTRPPILDLHLSLMITDPPLLICCCACTREKLDLNSSEIHGISTTLLCSDLYSYSKPTSSAQKTLKKQEQSTSIVDPLDMLTHTTSAPVLSSPSTRVLKPTAQSRYDALMRTMSRLANLPKVGFQSSLPPTNKPTRTSPTQGLMLTVHDGHNVMKPVQGRLQVECNRTHKKKDGGLSVLQSNALLDGSLKRMRCLDAEAEAFLDDPSMEDAYFVSDVDEGLPTQCCCCLHGQLVSTSGKQNYQSIEVHSKSQSNLDNVDYQIQEMHHEDTFRLRAETED</sequence>
<dbReference type="EMBL" id="BQNB010015159">
    <property type="protein sequence ID" value="GJT36681.1"/>
    <property type="molecule type" value="Genomic_DNA"/>
</dbReference>
<dbReference type="Proteomes" id="UP001151760">
    <property type="component" value="Unassembled WGS sequence"/>
</dbReference>
<gene>
    <name evidence="1" type="ORF">Tco_0927100</name>
</gene>
<accession>A0ABQ5DBT8</accession>
<evidence type="ECO:0000313" key="1">
    <source>
        <dbReference type="EMBL" id="GJT36681.1"/>
    </source>
</evidence>
<reference evidence="1" key="2">
    <citation type="submission" date="2022-01" db="EMBL/GenBank/DDBJ databases">
        <authorList>
            <person name="Yamashiro T."/>
            <person name="Shiraishi A."/>
            <person name="Satake H."/>
            <person name="Nakayama K."/>
        </authorList>
    </citation>
    <scope>NUCLEOTIDE SEQUENCE</scope>
</reference>
<organism evidence="1 2">
    <name type="scientific">Tanacetum coccineum</name>
    <dbReference type="NCBI Taxonomy" id="301880"/>
    <lineage>
        <taxon>Eukaryota</taxon>
        <taxon>Viridiplantae</taxon>
        <taxon>Streptophyta</taxon>
        <taxon>Embryophyta</taxon>
        <taxon>Tracheophyta</taxon>
        <taxon>Spermatophyta</taxon>
        <taxon>Magnoliopsida</taxon>
        <taxon>eudicotyledons</taxon>
        <taxon>Gunneridae</taxon>
        <taxon>Pentapetalae</taxon>
        <taxon>asterids</taxon>
        <taxon>campanulids</taxon>
        <taxon>Asterales</taxon>
        <taxon>Asteraceae</taxon>
        <taxon>Asteroideae</taxon>
        <taxon>Anthemideae</taxon>
        <taxon>Anthemidinae</taxon>
        <taxon>Tanacetum</taxon>
    </lineage>
</organism>
<protein>
    <submittedName>
        <fullName evidence="1">Uncharacterized protein</fullName>
    </submittedName>
</protein>
<evidence type="ECO:0000313" key="2">
    <source>
        <dbReference type="Proteomes" id="UP001151760"/>
    </source>
</evidence>
<proteinExistence type="predicted"/>
<reference evidence="1" key="1">
    <citation type="journal article" date="2022" name="Int. J. Mol. Sci.">
        <title>Draft Genome of Tanacetum Coccineum: Genomic Comparison of Closely Related Tanacetum-Family Plants.</title>
        <authorList>
            <person name="Yamashiro T."/>
            <person name="Shiraishi A."/>
            <person name="Nakayama K."/>
            <person name="Satake H."/>
        </authorList>
    </citation>
    <scope>NUCLEOTIDE SEQUENCE</scope>
</reference>
<name>A0ABQ5DBT8_9ASTR</name>
<comment type="caution">
    <text evidence="1">The sequence shown here is derived from an EMBL/GenBank/DDBJ whole genome shotgun (WGS) entry which is preliminary data.</text>
</comment>
<keyword evidence="2" id="KW-1185">Reference proteome</keyword>